<dbReference type="Proteomes" id="UP000281406">
    <property type="component" value="Unassembled WGS sequence"/>
</dbReference>
<evidence type="ECO:0000313" key="1">
    <source>
        <dbReference type="EMBL" id="ROJ92229.1"/>
    </source>
</evidence>
<accession>A0A3N0XWP2</accession>
<name>A0A3N0XWP2_ANAGA</name>
<keyword evidence="2" id="KW-1185">Reference proteome</keyword>
<reference evidence="1 2" key="1">
    <citation type="submission" date="2018-10" db="EMBL/GenBank/DDBJ databases">
        <title>Genome assembly for a Yunnan-Guizhou Plateau 3E fish, Anabarilius grahami (Regan), and its evolutionary and genetic applications.</title>
        <authorList>
            <person name="Jiang W."/>
        </authorList>
    </citation>
    <scope>NUCLEOTIDE SEQUENCE [LARGE SCALE GENOMIC DNA]</scope>
    <source>
        <strain evidence="1">AG-KIZ</strain>
        <tissue evidence="1">Muscle</tissue>
    </source>
</reference>
<proteinExistence type="predicted"/>
<sequence>MKAQRFPLEQGASLSMRSVCLSQPASVRQSMRHDVTKVCARGGMSVNHVTQVVVSCSQSFRLTAEAFIGQGPPKRTFERLIVTVVNMTAFFFHEGVWHHGICFQADR</sequence>
<dbReference type="EMBL" id="RJVU01058834">
    <property type="protein sequence ID" value="ROJ92229.1"/>
    <property type="molecule type" value="Genomic_DNA"/>
</dbReference>
<protein>
    <submittedName>
        <fullName evidence="1">Uncharacterized protein</fullName>
    </submittedName>
</protein>
<dbReference type="AlphaFoldDB" id="A0A3N0XWP2"/>
<evidence type="ECO:0000313" key="2">
    <source>
        <dbReference type="Proteomes" id="UP000281406"/>
    </source>
</evidence>
<organism evidence="1 2">
    <name type="scientific">Anabarilius grahami</name>
    <name type="common">Kanglang fish</name>
    <name type="synonym">Barilius grahami</name>
    <dbReference type="NCBI Taxonomy" id="495550"/>
    <lineage>
        <taxon>Eukaryota</taxon>
        <taxon>Metazoa</taxon>
        <taxon>Chordata</taxon>
        <taxon>Craniata</taxon>
        <taxon>Vertebrata</taxon>
        <taxon>Euteleostomi</taxon>
        <taxon>Actinopterygii</taxon>
        <taxon>Neopterygii</taxon>
        <taxon>Teleostei</taxon>
        <taxon>Ostariophysi</taxon>
        <taxon>Cypriniformes</taxon>
        <taxon>Xenocyprididae</taxon>
        <taxon>Xenocypridinae</taxon>
        <taxon>Xenocypridinae incertae sedis</taxon>
        <taxon>Anabarilius</taxon>
    </lineage>
</organism>
<gene>
    <name evidence="1" type="ORF">DPX16_7115</name>
</gene>
<comment type="caution">
    <text evidence="1">The sequence shown here is derived from an EMBL/GenBank/DDBJ whole genome shotgun (WGS) entry which is preliminary data.</text>
</comment>